<feature type="domain" description="C2H2-type" evidence="12">
    <location>
        <begin position="339"/>
        <end position="366"/>
    </location>
</feature>
<comment type="subcellular location">
    <subcellularLocation>
        <location evidence="1">Nucleus</location>
    </subcellularLocation>
</comment>
<evidence type="ECO:0000256" key="5">
    <source>
        <dbReference type="ARBA" id="ARBA00022771"/>
    </source>
</evidence>
<dbReference type="GO" id="GO:0000981">
    <property type="term" value="F:DNA-binding transcription factor activity, RNA polymerase II-specific"/>
    <property type="evidence" value="ECO:0007669"/>
    <property type="project" value="TreeGrafter"/>
</dbReference>
<dbReference type="PROSITE" id="PS00028">
    <property type="entry name" value="ZINC_FINGER_C2H2_1"/>
    <property type="match status" value="3"/>
</dbReference>
<dbReference type="PANTHER" id="PTHR14196:SF0">
    <property type="entry name" value="PROTEIN BOWEL"/>
    <property type="match status" value="1"/>
</dbReference>
<feature type="compositionally biased region" description="Low complexity" evidence="11">
    <location>
        <begin position="180"/>
        <end position="189"/>
    </location>
</feature>
<dbReference type="PROSITE" id="PS50157">
    <property type="entry name" value="ZINC_FINGER_C2H2_2"/>
    <property type="match status" value="3"/>
</dbReference>
<dbReference type="FunFam" id="3.30.160.60:FF:000958">
    <property type="entry name" value="Odd skipped"/>
    <property type="match status" value="1"/>
</dbReference>
<dbReference type="InterPro" id="IPR013087">
    <property type="entry name" value="Znf_C2H2_type"/>
</dbReference>
<dbReference type="SUPFAM" id="SSF57667">
    <property type="entry name" value="beta-beta-alpha zinc fingers"/>
    <property type="match status" value="2"/>
</dbReference>
<gene>
    <name evidence="13" type="ORF">RRG08_007303</name>
</gene>
<proteinExistence type="predicted"/>
<name>A0AAE1AW44_9GAST</name>
<reference evidence="13" key="1">
    <citation type="journal article" date="2023" name="G3 (Bethesda)">
        <title>A reference genome for the long-term kleptoplast-retaining sea slug Elysia crispata morphotype clarki.</title>
        <authorList>
            <person name="Eastman K.E."/>
            <person name="Pendleton A.L."/>
            <person name="Shaikh M.A."/>
            <person name="Suttiyut T."/>
            <person name="Ogas R."/>
            <person name="Tomko P."/>
            <person name="Gavelis G."/>
            <person name="Widhalm J.R."/>
            <person name="Wisecaver J.H."/>
        </authorList>
    </citation>
    <scope>NUCLEOTIDE SEQUENCE</scope>
    <source>
        <strain evidence="13">ECLA1</strain>
    </source>
</reference>
<evidence type="ECO:0000256" key="1">
    <source>
        <dbReference type="ARBA" id="ARBA00004123"/>
    </source>
</evidence>
<organism evidence="13 14">
    <name type="scientific">Elysia crispata</name>
    <name type="common">lettuce slug</name>
    <dbReference type="NCBI Taxonomy" id="231223"/>
    <lineage>
        <taxon>Eukaryota</taxon>
        <taxon>Metazoa</taxon>
        <taxon>Spiralia</taxon>
        <taxon>Lophotrochozoa</taxon>
        <taxon>Mollusca</taxon>
        <taxon>Gastropoda</taxon>
        <taxon>Heterobranchia</taxon>
        <taxon>Euthyneura</taxon>
        <taxon>Panpulmonata</taxon>
        <taxon>Sacoglossa</taxon>
        <taxon>Placobranchoidea</taxon>
        <taxon>Plakobranchidae</taxon>
        <taxon>Elysia</taxon>
    </lineage>
</organism>
<dbReference type="InterPro" id="IPR036236">
    <property type="entry name" value="Znf_C2H2_sf"/>
</dbReference>
<sequence length="442" mass="50548">MVDAFQTRRGSAPGHIFFPMNSLAVPASCPAPPLAQGVCANIWTQQMLLYSPQLVSFHQDVDGGHVKPGGDSLPESNFSVMPWGRKMQLICKEDQLWKTHEEEHMRQLQQHKYEREQGLKICLRGDELEDPSTFYRGYHFRDSSTFLTDPEHCPSRKLYPAPSTPMDKTHQLVFLAAPTATPQAPHTSTSGSPCPGRDARRSQLSDVSRSPVSLHNHVNHVNHYNQHKQVVQQHLHHIKPESLHVQSKVKDQTDKPVEGVKVVRRPRFDFANLPRSVSRENEAADLRGQNKKRKVKVISHVTSVTYAYSIHNQSRAEVLPPKLRRKTKPVGQPRTKKRFICKFCSREFTKSYNLLIHERTHTDERPFSCEACGKAFRRQDHLRDHRYIHSKEKPYRCLECGKGFCQARTLTVHKAMHLQQAANGKQSHRKQKAKPGTVTSTT</sequence>
<accession>A0AAE1AW44</accession>
<keyword evidence="14" id="KW-1185">Reference proteome</keyword>
<dbReference type="Gene3D" id="3.30.160.60">
    <property type="entry name" value="Classic Zinc Finger"/>
    <property type="match status" value="3"/>
</dbReference>
<evidence type="ECO:0000256" key="6">
    <source>
        <dbReference type="ARBA" id="ARBA00022833"/>
    </source>
</evidence>
<keyword evidence="7" id="KW-0805">Transcription regulation</keyword>
<keyword evidence="4" id="KW-0677">Repeat</keyword>
<dbReference type="GO" id="GO:0008270">
    <property type="term" value="F:zinc ion binding"/>
    <property type="evidence" value="ECO:0007669"/>
    <property type="project" value="UniProtKB-KW"/>
</dbReference>
<dbReference type="GO" id="GO:0000977">
    <property type="term" value="F:RNA polymerase II transcription regulatory region sequence-specific DNA binding"/>
    <property type="evidence" value="ECO:0007669"/>
    <property type="project" value="TreeGrafter"/>
</dbReference>
<feature type="domain" description="C2H2-type" evidence="12">
    <location>
        <begin position="367"/>
        <end position="394"/>
    </location>
</feature>
<comment type="caution">
    <text evidence="13">The sequence shown here is derived from an EMBL/GenBank/DDBJ whole genome shotgun (WGS) entry which is preliminary data.</text>
</comment>
<feature type="region of interest" description="Disordered" evidence="11">
    <location>
        <begin position="180"/>
        <end position="210"/>
    </location>
</feature>
<dbReference type="PANTHER" id="PTHR14196">
    <property type="entry name" value="ODD-SKIPPED - RELATED"/>
    <property type="match status" value="1"/>
</dbReference>
<dbReference type="AlphaFoldDB" id="A0AAE1AW44"/>
<dbReference type="FunFam" id="3.30.160.60:FF:000311">
    <property type="entry name" value="protein odd-skipped-related 2 isoform X1"/>
    <property type="match status" value="1"/>
</dbReference>
<protein>
    <recommendedName>
        <fullName evidence="12">C2H2-type domain-containing protein</fullName>
    </recommendedName>
</protein>
<keyword evidence="9" id="KW-0539">Nucleus</keyword>
<keyword evidence="6" id="KW-0862">Zinc</keyword>
<feature type="region of interest" description="Disordered" evidence="11">
    <location>
        <begin position="420"/>
        <end position="442"/>
    </location>
</feature>
<evidence type="ECO:0000256" key="11">
    <source>
        <dbReference type="SAM" id="MobiDB-lite"/>
    </source>
</evidence>
<keyword evidence="2" id="KW-0217">Developmental protein</keyword>
<evidence type="ECO:0000256" key="8">
    <source>
        <dbReference type="ARBA" id="ARBA00023163"/>
    </source>
</evidence>
<dbReference type="SMART" id="SM00355">
    <property type="entry name" value="ZnF_C2H2"/>
    <property type="match status" value="3"/>
</dbReference>
<dbReference type="EMBL" id="JAWDGP010001086">
    <property type="protein sequence ID" value="KAK3794988.1"/>
    <property type="molecule type" value="Genomic_DNA"/>
</dbReference>
<evidence type="ECO:0000313" key="14">
    <source>
        <dbReference type="Proteomes" id="UP001283361"/>
    </source>
</evidence>
<keyword evidence="3" id="KW-0479">Metal-binding</keyword>
<dbReference type="GO" id="GO:0005634">
    <property type="term" value="C:nucleus"/>
    <property type="evidence" value="ECO:0007669"/>
    <property type="project" value="UniProtKB-SubCell"/>
</dbReference>
<evidence type="ECO:0000256" key="9">
    <source>
        <dbReference type="ARBA" id="ARBA00023242"/>
    </source>
</evidence>
<keyword evidence="8" id="KW-0804">Transcription</keyword>
<dbReference type="Proteomes" id="UP001283361">
    <property type="component" value="Unassembled WGS sequence"/>
</dbReference>
<evidence type="ECO:0000256" key="4">
    <source>
        <dbReference type="ARBA" id="ARBA00022737"/>
    </source>
</evidence>
<keyword evidence="5 10" id="KW-0863">Zinc-finger</keyword>
<dbReference type="Pfam" id="PF00096">
    <property type="entry name" value="zf-C2H2"/>
    <property type="match status" value="3"/>
</dbReference>
<evidence type="ECO:0000256" key="3">
    <source>
        <dbReference type="ARBA" id="ARBA00022723"/>
    </source>
</evidence>
<dbReference type="FunFam" id="3.30.160.60:FF:000520">
    <property type="entry name" value="zinc finger protein 629 isoform X2"/>
    <property type="match status" value="1"/>
</dbReference>
<evidence type="ECO:0000313" key="13">
    <source>
        <dbReference type="EMBL" id="KAK3794988.1"/>
    </source>
</evidence>
<dbReference type="InterPro" id="IPR050717">
    <property type="entry name" value="C2H2-ZF_Transcription_Reg"/>
</dbReference>
<evidence type="ECO:0000256" key="7">
    <source>
        <dbReference type="ARBA" id="ARBA00023015"/>
    </source>
</evidence>
<evidence type="ECO:0000256" key="2">
    <source>
        <dbReference type="ARBA" id="ARBA00022473"/>
    </source>
</evidence>
<feature type="domain" description="C2H2-type" evidence="12">
    <location>
        <begin position="395"/>
        <end position="422"/>
    </location>
</feature>
<evidence type="ECO:0000259" key="12">
    <source>
        <dbReference type="PROSITE" id="PS50157"/>
    </source>
</evidence>
<evidence type="ECO:0000256" key="10">
    <source>
        <dbReference type="PROSITE-ProRule" id="PRU00042"/>
    </source>
</evidence>